<dbReference type="RefSeq" id="WP_215822674.1">
    <property type="nucleotide sequence ID" value="NZ_JAGSOY010000272.1"/>
</dbReference>
<gene>
    <name evidence="1" type="ORF">KCG35_25570</name>
</gene>
<dbReference type="Proteomes" id="UP000690515">
    <property type="component" value="Unassembled WGS sequence"/>
</dbReference>
<name>A0ABS5ZK15_9GAMM</name>
<evidence type="ECO:0000313" key="2">
    <source>
        <dbReference type="Proteomes" id="UP000690515"/>
    </source>
</evidence>
<evidence type="ECO:0000313" key="1">
    <source>
        <dbReference type="EMBL" id="MBU2714424.1"/>
    </source>
</evidence>
<protein>
    <recommendedName>
        <fullName evidence="3">DUF4303 domain-containing protein</fullName>
    </recommendedName>
</protein>
<keyword evidence="2" id="KW-1185">Reference proteome</keyword>
<proteinExistence type="predicted"/>
<organism evidence="1 2">
    <name type="scientific">Zooshikella harenae</name>
    <dbReference type="NCBI Taxonomy" id="2827238"/>
    <lineage>
        <taxon>Bacteria</taxon>
        <taxon>Pseudomonadati</taxon>
        <taxon>Pseudomonadota</taxon>
        <taxon>Gammaproteobacteria</taxon>
        <taxon>Oceanospirillales</taxon>
        <taxon>Zooshikellaceae</taxon>
        <taxon>Zooshikella</taxon>
    </lineage>
</organism>
<reference evidence="1 2" key="1">
    <citation type="submission" date="2021-04" db="EMBL/GenBank/DDBJ databases">
        <authorList>
            <person name="Pira H."/>
            <person name="Risdian C."/>
            <person name="Wink J."/>
        </authorList>
    </citation>
    <scope>NUCLEOTIDE SEQUENCE [LARGE SCALE GENOMIC DNA]</scope>
    <source>
        <strain evidence="1 2">WH53</strain>
    </source>
</reference>
<evidence type="ECO:0008006" key="3">
    <source>
        <dbReference type="Google" id="ProtNLM"/>
    </source>
</evidence>
<accession>A0ABS5ZK15</accession>
<dbReference type="EMBL" id="JAGSOY010000272">
    <property type="protein sequence ID" value="MBU2714424.1"/>
    <property type="molecule type" value="Genomic_DNA"/>
</dbReference>
<sequence>MSIEEEFKGKVAEHLDRLSADLTPVLKKLIEYGYPKEVDMLAFEIFIDGFSSGFPVRAFFMDEDNSEHFVYIDGKAEYPSPVDPDLLKIDHVYPYELEEEYTNRDESLDPWHIATNELIEWFSKCWLAAGGKSFKLKANIAPHDSNHEFDLKESKWVERW</sequence>
<comment type="caution">
    <text evidence="1">The sequence shown here is derived from an EMBL/GenBank/DDBJ whole genome shotgun (WGS) entry which is preliminary data.</text>
</comment>